<reference evidence="3 4" key="1">
    <citation type="submission" date="2019-06" db="EMBL/GenBank/DDBJ databases">
        <title>Genome Sequence of the Brown Rot Fungal Pathogen Monilinia laxa.</title>
        <authorList>
            <person name="De Miccolis Angelini R.M."/>
            <person name="Landi L."/>
            <person name="Abate D."/>
            <person name="Pollastro S."/>
            <person name="Romanazzi G."/>
            <person name="Faretra F."/>
        </authorList>
    </citation>
    <scope>NUCLEOTIDE SEQUENCE [LARGE SCALE GENOMIC DNA]</scope>
    <source>
        <strain evidence="3 4">Mlax316</strain>
    </source>
</reference>
<evidence type="ECO:0000256" key="1">
    <source>
        <dbReference type="SAM" id="MobiDB-lite"/>
    </source>
</evidence>
<dbReference type="Gene3D" id="3.10.110.10">
    <property type="entry name" value="Ubiquitin Conjugating Enzyme"/>
    <property type="match status" value="1"/>
</dbReference>
<dbReference type="AlphaFoldDB" id="A0A5N6K8L9"/>
<feature type="compositionally biased region" description="Polar residues" evidence="1">
    <location>
        <begin position="543"/>
        <end position="552"/>
    </location>
</feature>
<sequence length="990" mass="108962">MASQRLSTLSTVRKQHLLVEFSSLKYACPHGVFMSLTPGDPTLWSGVLFVRKGPYAPSILRFQISFPTQYPALPPLITFSTDIFHPLITPLTTYMYSTDTQSDGTVSATDEERLPPGGFSLRDGFPAWFGRKIRKDAEHSTPKKAGGSTAESEAMSSPGSGISSPGKTADGIRVGVYEILRYIRRTFDDELVLDKVPLEAAGNPGAWHAWKSYRIEIGKMTAEKKGPDFKDPTSPVVAREPGEWDWDGVWETRVKKGIEASTAETVLYGLGADDLIQFLNFDQERVEQIREQIKESTDILERRSVLGMVPLSEVSTHLESRQPEVEPAPLRIIKRSQTVTSRPSGYEFGSADEWGMFESTFENESEGSPPVAASRPLGPLTIHKTRRGRGSILDDSLSVDIVNIERKCSTPKVDDRDYRGPLEDDLFHTSVATHSSSQDTSTGKFLRTYSRLGNPGNEAKKHSIRSSDLQSNILGTPKTDGSPIIPKRKPSKSKYSLLRAFGGRRSEDSEPKHTLGRSGSSASTRSMKSHSTLLRKLSHRKSTASTIQSDASSVPSSLGAVELSHLFDSDGQDIINARINSGASSYYGGTVMMPSPSTPILTPMISSSRDDNCVLCPQISVTPESASVNAGVCTLWAAVEITGVLRSADGASPLNDASRTYSTQSLTPRCLDLRRYGSLHNIAVEFQPGPDCIIVDQPEDTFQSKTLRVSETHLMLVKIRLNEVKVSVSQEKDKSSDELIENINEILGDTTTQYLTVKLNYRHSAFLNLRQQAAGGDFRVLPQHTLLETKATATIKRHNPASAWSPRNSGALNSAVGKIGKFAADTLAYLDPTNNLLSHSFSMTAISNLNARGSPVSKRPSSPYDHPLDLVDGEMDPARKIWSQMRRTSRPARKHPRASISDGNYFSADQDTLFESTPRHRSSSRGTNLFLFEPPEASPPDTSLELTPKARQSRDSREKSPGTTTNDNRHHLMELALKNKRSWQGNGIWE</sequence>
<dbReference type="SUPFAM" id="SSF54495">
    <property type="entry name" value="UBC-like"/>
    <property type="match status" value="1"/>
</dbReference>
<feature type="region of interest" description="Disordered" evidence="1">
    <location>
        <begin position="136"/>
        <end position="167"/>
    </location>
</feature>
<organism evidence="3 4">
    <name type="scientific">Monilinia laxa</name>
    <name type="common">Brown rot fungus</name>
    <name type="synonym">Sclerotinia laxa</name>
    <dbReference type="NCBI Taxonomy" id="61186"/>
    <lineage>
        <taxon>Eukaryota</taxon>
        <taxon>Fungi</taxon>
        <taxon>Dikarya</taxon>
        <taxon>Ascomycota</taxon>
        <taxon>Pezizomycotina</taxon>
        <taxon>Leotiomycetes</taxon>
        <taxon>Helotiales</taxon>
        <taxon>Sclerotiniaceae</taxon>
        <taxon>Monilinia</taxon>
    </lineage>
</organism>
<comment type="caution">
    <text evidence="3">The sequence shown here is derived from an EMBL/GenBank/DDBJ whole genome shotgun (WGS) entry which is preliminary data.</text>
</comment>
<dbReference type="Pfam" id="PF00179">
    <property type="entry name" value="UQ_con"/>
    <property type="match status" value="1"/>
</dbReference>
<feature type="compositionally biased region" description="Polar residues" evidence="1">
    <location>
        <begin position="517"/>
        <end position="532"/>
    </location>
</feature>
<evidence type="ECO:0000313" key="4">
    <source>
        <dbReference type="Proteomes" id="UP000326757"/>
    </source>
</evidence>
<dbReference type="InterPro" id="IPR016135">
    <property type="entry name" value="UBQ-conjugating_enzyme/RWD"/>
</dbReference>
<dbReference type="CDD" id="cd23814">
    <property type="entry name" value="UEV_AKTIP"/>
    <property type="match status" value="1"/>
</dbReference>
<feature type="domain" description="UBC core" evidence="2">
    <location>
        <begin position="40"/>
        <end position="89"/>
    </location>
</feature>
<proteinExistence type="predicted"/>
<feature type="compositionally biased region" description="Low complexity" evidence="1">
    <location>
        <begin position="156"/>
        <end position="166"/>
    </location>
</feature>
<protein>
    <recommendedName>
        <fullName evidence="2">UBC core domain-containing protein</fullName>
    </recommendedName>
</protein>
<feature type="compositionally biased region" description="Polar residues" evidence="1">
    <location>
        <begin position="430"/>
        <end position="443"/>
    </location>
</feature>
<feature type="region of interest" description="Disordered" evidence="1">
    <location>
        <begin position="851"/>
        <end position="872"/>
    </location>
</feature>
<feature type="compositionally biased region" description="Basic and acidic residues" evidence="1">
    <location>
        <begin position="504"/>
        <end position="513"/>
    </location>
</feature>
<dbReference type="InterPro" id="IPR000608">
    <property type="entry name" value="UBC"/>
</dbReference>
<feature type="compositionally biased region" description="Polar residues" evidence="1">
    <location>
        <begin position="901"/>
        <end position="915"/>
    </location>
</feature>
<feature type="region of interest" description="Disordered" evidence="1">
    <location>
        <begin position="360"/>
        <end position="383"/>
    </location>
</feature>
<name>A0A5N6K8L9_MONLA</name>
<dbReference type="OrthoDB" id="5213862at2759"/>
<feature type="region of interest" description="Disordered" evidence="1">
    <location>
        <begin position="884"/>
        <end position="970"/>
    </location>
</feature>
<gene>
    <name evidence="3" type="ORF">EYC80_001248</name>
</gene>
<dbReference type="Proteomes" id="UP000326757">
    <property type="component" value="Unassembled WGS sequence"/>
</dbReference>
<feature type="region of interest" description="Disordered" evidence="1">
    <location>
        <begin position="429"/>
        <end position="552"/>
    </location>
</feature>
<feature type="compositionally biased region" description="Basic residues" evidence="1">
    <location>
        <begin position="887"/>
        <end position="897"/>
    </location>
</feature>
<accession>A0A5N6K8L9</accession>
<keyword evidence="4" id="KW-1185">Reference proteome</keyword>
<evidence type="ECO:0000259" key="2">
    <source>
        <dbReference type="Pfam" id="PF00179"/>
    </source>
</evidence>
<dbReference type="EMBL" id="VIGI01000006">
    <property type="protein sequence ID" value="KAB8299142.1"/>
    <property type="molecule type" value="Genomic_DNA"/>
</dbReference>
<evidence type="ECO:0000313" key="3">
    <source>
        <dbReference type="EMBL" id="KAB8299142.1"/>
    </source>
</evidence>